<evidence type="ECO:0000313" key="3">
    <source>
        <dbReference type="Proteomes" id="UP001174694"/>
    </source>
</evidence>
<gene>
    <name evidence="2" type="ORF">NKR23_g12392</name>
</gene>
<name>A0AA38R9B0_9PEZI</name>
<comment type="caution">
    <text evidence="2">The sequence shown here is derived from an EMBL/GenBank/DDBJ whole genome shotgun (WGS) entry which is preliminary data.</text>
</comment>
<evidence type="ECO:0000313" key="2">
    <source>
        <dbReference type="EMBL" id="KAJ9129989.1"/>
    </source>
</evidence>
<reference evidence="2" key="1">
    <citation type="submission" date="2022-07" db="EMBL/GenBank/DDBJ databases">
        <title>Fungi with potential for degradation of polypropylene.</title>
        <authorList>
            <person name="Gostincar C."/>
        </authorList>
    </citation>
    <scope>NUCLEOTIDE SEQUENCE</scope>
    <source>
        <strain evidence="2">EXF-13308</strain>
    </source>
</reference>
<accession>A0AA38R9B0</accession>
<feature type="region of interest" description="Disordered" evidence="1">
    <location>
        <begin position="266"/>
        <end position="292"/>
    </location>
</feature>
<sequence>MSLVPEKGVLRKLYNDANAAGARHEFPSSSFWQVILQRTFWEDHFIVICEQPPDNSLRRVDIVVRFYNEDDDTLLSIIFHEAKGPNGNAKEVEEQAYGAATLAIARDRLTGVYAITTIGTRFRAWYLGPGDQALKALYGLDEGQTRRRYVDIGSEEGHEFHKAVDLIKANPPQRLAPVVPSQSLSLLSETNFNEEIAEGSWAAETSFSGGATGINYVMRQATDQAQDPWPAPSAGDYGGSENIQDVSGQVQYAEYMGRSMQYTEEVYSPPHGEPVAGPSGASRRGDGGSVERQWQAVSAKKEVRLMHPDEVVFKDEKGKTKTTLAKDWKRATYEGRTVWTLEGKKTTYYTKKIG</sequence>
<protein>
    <submittedName>
        <fullName evidence="2">Uncharacterized protein</fullName>
    </submittedName>
</protein>
<dbReference type="EMBL" id="JANBVO010000115">
    <property type="protein sequence ID" value="KAJ9129989.1"/>
    <property type="molecule type" value="Genomic_DNA"/>
</dbReference>
<organism evidence="2 3">
    <name type="scientific">Pleurostoma richardsiae</name>
    <dbReference type="NCBI Taxonomy" id="41990"/>
    <lineage>
        <taxon>Eukaryota</taxon>
        <taxon>Fungi</taxon>
        <taxon>Dikarya</taxon>
        <taxon>Ascomycota</taxon>
        <taxon>Pezizomycotina</taxon>
        <taxon>Sordariomycetes</taxon>
        <taxon>Sordariomycetidae</taxon>
        <taxon>Calosphaeriales</taxon>
        <taxon>Pleurostomataceae</taxon>
        <taxon>Pleurostoma</taxon>
    </lineage>
</organism>
<keyword evidence="3" id="KW-1185">Reference proteome</keyword>
<evidence type="ECO:0000256" key="1">
    <source>
        <dbReference type="SAM" id="MobiDB-lite"/>
    </source>
</evidence>
<proteinExistence type="predicted"/>
<dbReference type="AlphaFoldDB" id="A0AA38R9B0"/>
<dbReference type="Proteomes" id="UP001174694">
    <property type="component" value="Unassembled WGS sequence"/>
</dbReference>